<protein>
    <recommendedName>
        <fullName evidence="8">Biotin transporter</fullName>
    </recommendedName>
</protein>
<dbReference type="Proteomes" id="UP000618943">
    <property type="component" value="Unassembled WGS sequence"/>
</dbReference>
<comment type="subcellular location">
    <subcellularLocation>
        <location evidence="1 8">Cell membrane</location>
        <topology evidence="1 8">Multi-pass membrane protein</topology>
    </subcellularLocation>
</comment>
<organism evidence="10 11">
    <name type="scientific">Viridibacillus soli</name>
    <dbReference type="NCBI Taxonomy" id="2798301"/>
    <lineage>
        <taxon>Bacteria</taxon>
        <taxon>Bacillati</taxon>
        <taxon>Bacillota</taxon>
        <taxon>Bacilli</taxon>
        <taxon>Bacillales</taxon>
        <taxon>Caryophanaceae</taxon>
        <taxon>Viridibacillus</taxon>
    </lineage>
</organism>
<evidence type="ECO:0000313" key="10">
    <source>
        <dbReference type="EMBL" id="MBK3495183.1"/>
    </source>
</evidence>
<reference evidence="10 11" key="1">
    <citation type="submission" date="2020-12" db="EMBL/GenBank/DDBJ databases">
        <title>YIM B01967 draft genome.</title>
        <authorList>
            <person name="Yan X."/>
        </authorList>
    </citation>
    <scope>NUCLEOTIDE SEQUENCE [LARGE SCALE GENOMIC DNA]</scope>
    <source>
        <strain evidence="10 11">YIM B01967</strain>
    </source>
</reference>
<keyword evidence="7 8" id="KW-0472">Membrane</keyword>
<evidence type="ECO:0000256" key="3">
    <source>
        <dbReference type="ARBA" id="ARBA00022448"/>
    </source>
</evidence>
<keyword evidence="5 9" id="KW-0812">Transmembrane</keyword>
<dbReference type="PIRSF" id="PIRSF016661">
    <property type="entry name" value="BioY"/>
    <property type="match status" value="1"/>
</dbReference>
<dbReference type="InterPro" id="IPR003784">
    <property type="entry name" value="BioY"/>
</dbReference>
<comment type="similarity">
    <text evidence="2 8">Belongs to the BioY family.</text>
</comment>
<evidence type="ECO:0000256" key="7">
    <source>
        <dbReference type="ARBA" id="ARBA00023136"/>
    </source>
</evidence>
<proteinExistence type="inferred from homology"/>
<dbReference type="EMBL" id="JAEOAH010000011">
    <property type="protein sequence ID" value="MBK3495183.1"/>
    <property type="molecule type" value="Genomic_DNA"/>
</dbReference>
<evidence type="ECO:0000256" key="1">
    <source>
        <dbReference type="ARBA" id="ARBA00004651"/>
    </source>
</evidence>
<keyword evidence="4 8" id="KW-1003">Cell membrane</keyword>
<evidence type="ECO:0000256" key="6">
    <source>
        <dbReference type="ARBA" id="ARBA00022989"/>
    </source>
</evidence>
<evidence type="ECO:0000256" key="8">
    <source>
        <dbReference type="PIRNR" id="PIRNR016661"/>
    </source>
</evidence>
<feature type="transmembrane region" description="Helical" evidence="9">
    <location>
        <begin position="85"/>
        <end position="103"/>
    </location>
</feature>
<dbReference type="RefSeq" id="WP_200748947.1">
    <property type="nucleotide sequence ID" value="NZ_JAEOAH010000011.1"/>
</dbReference>
<accession>A0ABS1H836</accession>
<evidence type="ECO:0000256" key="9">
    <source>
        <dbReference type="SAM" id="Phobius"/>
    </source>
</evidence>
<feature type="transmembrane region" description="Helical" evidence="9">
    <location>
        <begin position="55"/>
        <end position="73"/>
    </location>
</feature>
<dbReference type="PANTHER" id="PTHR34295:SF4">
    <property type="entry name" value="BIOTIN TRANSPORTER BIOY-RELATED"/>
    <property type="match status" value="1"/>
</dbReference>
<keyword evidence="11" id="KW-1185">Reference proteome</keyword>
<name>A0ABS1H836_9BACL</name>
<evidence type="ECO:0000256" key="2">
    <source>
        <dbReference type="ARBA" id="ARBA00010692"/>
    </source>
</evidence>
<comment type="caution">
    <text evidence="10">The sequence shown here is derived from an EMBL/GenBank/DDBJ whole genome shotgun (WGS) entry which is preliminary data.</text>
</comment>
<keyword evidence="3 8" id="KW-0813">Transport</keyword>
<feature type="transmembrane region" description="Helical" evidence="9">
    <location>
        <begin position="143"/>
        <end position="169"/>
    </location>
</feature>
<feature type="transmembrane region" description="Helical" evidence="9">
    <location>
        <begin position="115"/>
        <end position="137"/>
    </location>
</feature>
<keyword evidence="6 9" id="KW-1133">Transmembrane helix</keyword>
<evidence type="ECO:0000256" key="5">
    <source>
        <dbReference type="ARBA" id="ARBA00022692"/>
    </source>
</evidence>
<gene>
    <name evidence="10" type="ORF">JFL43_10020</name>
</gene>
<dbReference type="PANTHER" id="PTHR34295">
    <property type="entry name" value="BIOTIN TRANSPORTER BIOY"/>
    <property type="match status" value="1"/>
</dbReference>
<sequence length="192" mass="19965">MKTKDMVMAALFAAIIAVLGLIPPVTISIIPVPITAQTLGIMLAGCILGRKVGSLSVLVFLVLVALGAPLLAGGRGGPAVFMGPTVGYLISWPIAAFVIGYLTEKLWDNMKIWKMIIVNFVGGVLLINLIGAPIMAIMTNTSIWAGITGSAVFLPGDTIKAVVAAMIAVQLKAVSPITKKAPVLRQGMQQSS</sequence>
<evidence type="ECO:0000256" key="4">
    <source>
        <dbReference type="ARBA" id="ARBA00022475"/>
    </source>
</evidence>
<evidence type="ECO:0000313" key="11">
    <source>
        <dbReference type="Proteomes" id="UP000618943"/>
    </source>
</evidence>
<dbReference type="Gene3D" id="1.10.1760.20">
    <property type="match status" value="1"/>
</dbReference>
<dbReference type="Pfam" id="PF02632">
    <property type="entry name" value="BioY"/>
    <property type="match status" value="1"/>
</dbReference>